<evidence type="ECO:0000256" key="6">
    <source>
        <dbReference type="ARBA" id="ARBA00022801"/>
    </source>
</evidence>
<dbReference type="InterPro" id="IPR012340">
    <property type="entry name" value="NA-bd_OB-fold"/>
</dbReference>
<evidence type="ECO:0000256" key="8">
    <source>
        <dbReference type="ARBA" id="ARBA00023042"/>
    </source>
</evidence>
<dbReference type="SUPFAM" id="SSF52799">
    <property type="entry name" value="(Phosphotyrosine protein) phosphatases II"/>
    <property type="match status" value="1"/>
</dbReference>
<evidence type="ECO:0000256" key="9">
    <source>
        <dbReference type="ARBA" id="ARBA00023134"/>
    </source>
</evidence>
<keyword evidence="9" id="KW-0342">GTP-binding</keyword>
<evidence type="ECO:0000259" key="10">
    <source>
        <dbReference type="PROSITE" id="PS50056"/>
    </source>
</evidence>
<gene>
    <name evidence="11" type="ORF">RDI58_022692</name>
</gene>
<evidence type="ECO:0000313" key="12">
    <source>
        <dbReference type="Proteomes" id="UP001371456"/>
    </source>
</evidence>
<keyword evidence="4" id="KW-0548">Nucleotidyltransferase</keyword>
<dbReference type="PANTHER" id="PTHR10367">
    <property type="entry name" value="MRNA-CAPPING ENZYME"/>
    <property type="match status" value="1"/>
</dbReference>
<dbReference type="InterPro" id="IPR016130">
    <property type="entry name" value="Tyr_Pase_AS"/>
</dbReference>
<dbReference type="InterPro" id="IPR051029">
    <property type="entry name" value="mRNA_Capping_Enz/RNA_Phosphat"/>
</dbReference>
<dbReference type="GO" id="GO:0004721">
    <property type="term" value="F:phosphoprotein phosphatase activity"/>
    <property type="evidence" value="ECO:0007669"/>
    <property type="project" value="UniProtKB-KW"/>
</dbReference>
<dbReference type="PANTHER" id="PTHR10367:SF11">
    <property type="entry name" value="MRNA GUANYLYLTRANSFERASE"/>
    <property type="match status" value="1"/>
</dbReference>
<dbReference type="Proteomes" id="UP001371456">
    <property type="component" value="Unassembled WGS sequence"/>
</dbReference>
<evidence type="ECO:0000313" key="11">
    <source>
        <dbReference type="EMBL" id="KAK6780508.1"/>
    </source>
</evidence>
<dbReference type="Pfam" id="PF00782">
    <property type="entry name" value="DSPc"/>
    <property type="match status" value="1"/>
</dbReference>
<accession>A0AAN8Y8G4</accession>
<dbReference type="Pfam" id="PF03919">
    <property type="entry name" value="mRNA_cap_C"/>
    <property type="match status" value="1"/>
</dbReference>
<dbReference type="PROSITE" id="PS00383">
    <property type="entry name" value="TYR_PHOSPHATASE_1"/>
    <property type="match status" value="1"/>
</dbReference>
<dbReference type="EMBL" id="JBANQN010000009">
    <property type="protein sequence ID" value="KAK6780508.1"/>
    <property type="molecule type" value="Genomic_DNA"/>
</dbReference>
<dbReference type="InterPro" id="IPR029021">
    <property type="entry name" value="Prot-tyrosine_phosphatase-like"/>
</dbReference>
<evidence type="ECO:0000256" key="1">
    <source>
        <dbReference type="ARBA" id="ARBA00012475"/>
    </source>
</evidence>
<evidence type="ECO:0000256" key="5">
    <source>
        <dbReference type="ARBA" id="ARBA00022741"/>
    </source>
</evidence>
<dbReference type="Gene3D" id="3.30.470.30">
    <property type="entry name" value="DNA ligase/mRNA capping enzyme"/>
    <property type="match status" value="1"/>
</dbReference>
<dbReference type="PROSITE" id="PS50056">
    <property type="entry name" value="TYR_PHOSPHATASE_2"/>
    <property type="match status" value="1"/>
</dbReference>
<keyword evidence="12" id="KW-1185">Reference proteome</keyword>
<evidence type="ECO:0000256" key="7">
    <source>
        <dbReference type="ARBA" id="ARBA00022912"/>
    </source>
</evidence>
<dbReference type="InterPro" id="IPR001339">
    <property type="entry name" value="mRNA_cap_enzyme_adenylation"/>
</dbReference>
<dbReference type="GO" id="GO:0005525">
    <property type="term" value="F:GTP binding"/>
    <property type="evidence" value="ECO:0007669"/>
    <property type="project" value="UniProtKB-KW"/>
</dbReference>
<keyword evidence="5" id="KW-0547">Nucleotide-binding</keyword>
<dbReference type="InterPro" id="IPR000387">
    <property type="entry name" value="Tyr_Pase_dom"/>
</dbReference>
<keyword evidence="7" id="KW-0904">Protein phosphatase</keyword>
<evidence type="ECO:0000256" key="3">
    <source>
        <dbReference type="ARBA" id="ARBA00022679"/>
    </source>
</evidence>
<keyword evidence="3" id="KW-0808">Transferase</keyword>
<evidence type="ECO:0000256" key="4">
    <source>
        <dbReference type="ARBA" id="ARBA00022695"/>
    </source>
</evidence>
<name>A0AAN8Y8G4_SOLBU</name>
<dbReference type="Pfam" id="PF01331">
    <property type="entry name" value="mRNA_cap_enzyme"/>
    <property type="match status" value="1"/>
</dbReference>
<dbReference type="GO" id="GO:0005524">
    <property type="term" value="F:ATP binding"/>
    <property type="evidence" value="ECO:0007669"/>
    <property type="project" value="InterPro"/>
</dbReference>
<dbReference type="SUPFAM" id="SSF56091">
    <property type="entry name" value="DNA ligase/mRNA capping enzyme, catalytic domain"/>
    <property type="match status" value="1"/>
</dbReference>
<dbReference type="CDD" id="cd14502">
    <property type="entry name" value="RNA_5'-triphosphatase"/>
    <property type="match status" value="1"/>
</dbReference>
<proteinExistence type="predicted"/>
<dbReference type="Gene3D" id="3.90.190.10">
    <property type="entry name" value="Protein tyrosine phosphatase superfamily"/>
    <property type="match status" value="1"/>
</dbReference>
<dbReference type="SMART" id="SM00195">
    <property type="entry name" value="DSPc"/>
    <property type="match status" value="1"/>
</dbReference>
<sequence length="868" mass="99589">MTSTTGGVAARSAFVRPRRRRLAGDFYILRLRDRRFIHQMEVEGEELKKRKQLGEDSMHTSRDYWRSRNGPRKFFDRYSLPKATESDEDNAMLMAKPTKEETKASEIDIDPTSAAGQDGLNALFYQKCWPIIADNVHNAVTAFFLGANIPRTFNHHLSFANDMILFASGKFGTIKLTKHIFGKLNLDTRWESLKSPIDSPMETRMYRLVKWAKPQPLFVKVNSDGSCIDGNCGAGGVIRDYNGRFIMELVQVIGLKGELCWLVYNIVLCKAYTISLRGYLRTIGWLYCPPYGDNIGLIIPSKVPLSESFNKNIPPGESYTPKEVIDRQRCLGREIGLVVDLTNTDRYYPESDWTSHGIRHVKIRCPGQDSVPDAESVDRFISEVVQLTSQESQASKYAVVHCTHGHNRTGYMIVHFLVRNQSVSVSEAIATFAQARPPGIYRQKYVEALYDFYFQSKPELLVCPQTPEWKRDSDQDNEVVAPSENLARTGAVSDADFRGECIPFAELQRMRNFCYLVLNLHVQATRNTQIPGSHPVSLDRDKLHLLSQQLYHVTWSAGVPRCMMLIDKEDCYLIDPQFYFRKVQLRFPRKHIYEGRADITHCCTLLDGELITETEPETQVKKTIYLIYDMMAFNESSVTELPFHHRLRLIEEEVIRPRNFERDFLSTCVNPYHHYGLEPFEVRRKDFYLLSVASILIKDTMPSLPHSADGLIFQAWNATYAPRDHDGRLKWKYPGTNTVDFLFEVGVDGSSLLYLQEHGNKKLIEGCRVMFKGPFVPAGNGTDLSLYSGRIIECSWNSHEDAWIFVQIQTDKSNPDYISVYEEAKRNIEGTLTEDTLLDEIDIVAGLPVYSDWANRHSGTFRNVWRRQ</sequence>
<dbReference type="GO" id="GO:0004484">
    <property type="term" value="F:mRNA guanylyltransferase activity"/>
    <property type="evidence" value="ECO:0007669"/>
    <property type="project" value="UniProtKB-EC"/>
</dbReference>
<dbReference type="Gene3D" id="2.40.50.140">
    <property type="entry name" value="Nucleic acid-binding proteins"/>
    <property type="match status" value="1"/>
</dbReference>
<dbReference type="InterPro" id="IPR013846">
    <property type="entry name" value="mRNA_cap_enzyme_C"/>
</dbReference>
<keyword evidence="8" id="KW-0506">mRNA capping</keyword>
<evidence type="ECO:0000256" key="2">
    <source>
        <dbReference type="ARBA" id="ARBA00022664"/>
    </source>
</evidence>
<organism evidence="11 12">
    <name type="scientific">Solanum bulbocastanum</name>
    <name type="common">Wild potato</name>
    <dbReference type="NCBI Taxonomy" id="147425"/>
    <lineage>
        <taxon>Eukaryota</taxon>
        <taxon>Viridiplantae</taxon>
        <taxon>Streptophyta</taxon>
        <taxon>Embryophyta</taxon>
        <taxon>Tracheophyta</taxon>
        <taxon>Spermatophyta</taxon>
        <taxon>Magnoliopsida</taxon>
        <taxon>eudicotyledons</taxon>
        <taxon>Gunneridae</taxon>
        <taxon>Pentapetalae</taxon>
        <taxon>asterids</taxon>
        <taxon>lamiids</taxon>
        <taxon>Solanales</taxon>
        <taxon>Solanaceae</taxon>
        <taxon>Solanoideae</taxon>
        <taxon>Solaneae</taxon>
        <taxon>Solanum</taxon>
    </lineage>
</organism>
<dbReference type="SUPFAM" id="SSF50249">
    <property type="entry name" value="Nucleic acid-binding proteins"/>
    <property type="match status" value="1"/>
</dbReference>
<dbReference type="InterPro" id="IPR020422">
    <property type="entry name" value="TYR_PHOSPHATASE_DUAL_dom"/>
</dbReference>
<keyword evidence="2" id="KW-0507">mRNA processing</keyword>
<protein>
    <recommendedName>
        <fullName evidence="1">mRNA guanylyltransferase</fullName>
        <ecNumber evidence="1">2.7.7.50</ecNumber>
    </recommendedName>
</protein>
<dbReference type="CDD" id="cd07895">
    <property type="entry name" value="Adenylation_mRNA_capping"/>
    <property type="match status" value="1"/>
</dbReference>
<reference evidence="11 12" key="1">
    <citation type="submission" date="2024-02" db="EMBL/GenBank/DDBJ databases">
        <title>de novo genome assembly of Solanum bulbocastanum strain 11H21.</title>
        <authorList>
            <person name="Hosaka A.J."/>
        </authorList>
    </citation>
    <scope>NUCLEOTIDE SEQUENCE [LARGE SCALE GENOMIC DNA]</scope>
    <source>
        <tissue evidence="11">Young leaves</tissue>
    </source>
</reference>
<dbReference type="InterPro" id="IPR000340">
    <property type="entry name" value="Dual-sp_phosphatase_cat-dom"/>
</dbReference>
<feature type="domain" description="Tyrosine specific protein phosphatases" evidence="10">
    <location>
        <begin position="378"/>
        <end position="447"/>
    </location>
</feature>
<dbReference type="GO" id="GO:0006370">
    <property type="term" value="P:7-methylguanosine mRNA capping"/>
    <property type="evidence" value="ECO:0007669"/>
    <property type="project" value="UniProtKB-KW"/>
</dbReference>
<comment type="caution">
    <text evidence="11">The sequence shown here is derived from an EMBL/GenBank/DDBJ whole genome shotgun (WGS) entry which is preliminary data.</text>
</comment>
<dbReference type="AlphaFoldDB" id="A0AAN8Y8G4"/>
<dbReference type="EC" id="2.7.7.50" evidence="1"/>
<keyword evidence="6" id="KW-0378">Hydrolase</keyword>